<dbReference type="PANTHER" id="PTHR45947">
    <property type="entry name" value="SULFOQUINOVOSYL TRANSFERASE SQD2"/>
    <property type="match status" value="1"/>
</dbReference>
<proteinExistence type="predicted"/>
<accession>A0A8T4L623</accession>
<dbReference type="GO" id="GO:0016757">
    <property type="term" value="F:glycosyltransferase activity"/>
    <property type="evidence" value="ECO:0007669"/>
    <property type="project" value="InterPro"/>
</dbReference>
<evidence type="ECO:0000313" key="3">
    <source>
        <dbReference type="EMBL" id="MBS3062748.1"/>
    </source>
</evidence>
<dbReference type="Pfam" id="PF13439">
    <property type="entry name" value="Glyco_transf_4"/>
    <property type="match status" value="1"/>
</dbReference>
<reference evidence="3" key="1">
    <citation type="submission" date="2021-03" db="EMBL/GenBank/DDBJ databases">
        <authorList>
            <person name="Jaffe A."/>
        </authorList>
    </citation>
    <scope>NUCLEOTIDE SEQUENCE</scope>
    <source>
        <strain evidence="3">RIFCSPLOWO2_01_FULL_58_19</strain>
    </source>
</reference>
<dbReference type="SUPFAM" id="SSF53756">
    <property type="entry name" value="UDP-Glycosyltransferase/glycogen phosphorylase"/>
    <property type="match status" value="1"/>
</dbReference>
<dbReference type="Proteomes" id="UP000678237">
    <property type="component" value="Unassembled WGS sequence"/>
</dbReference>
<reference evidence="3" key="2">
    <citation type="submission" date="2021-05" db="EMBL/GenBank/DDBJ databases">
        <title>Protein family content uncovers lineage relationships and bacterial pathway maintenance mechanisms in DPANN archaea.</title>
        <authorList>
            <person name="Castelle C.J."/>
            <person name="Meheust R."/>
            <person name="Jaffe A.L."/>
            <person name="Seitz K."/>
            <person name="Gong X."/>
            <person name="Baker B.J."/>
            <person name="Banfield J.F."/>
        </authorList>
    </citation>
    <scope>NUCLEOTIDE SEQUENCE</scope>
    <source>
        <strain evidence="3">RIFCSPLOWO2_01_FULL_58_19</strain>
    </source>
</reference>
<dbReference type="PANTHER" id="PTHR45947:SF3">
    <property type="entry name" value="SULFOQUINOVOSYL TRANSFERASE SQD2"/>
    <property type="match status" value="1"/>
</dbReference>
<dbReference type="InterPro" id="IPR028098">
    <property type="entry name" value="Glyco_trans_4-like_N"/>
</dbReference>
<comment type="caution">
    <text evidence="3">The sequence shown here is derived from an EMBL/GenBank/DDBJ whole genome shotgun (WGS) entry which is preliminary data.</text>
</comment>
<dbReference type="CDD" id="cd03801">
    <property type="entry name" value="GT4_PimA-like"/>
    <property type="match status" value="1"/>
</dbReference>
<evidence type="ECO:0000259" key="1">
    <source>
        <dbReference type="Pfam" id="PF00534"/>
    </source>
</evidence>
<sequence>MKIARLVGGFHEDATSGLNPNIYFVSGWQARQGHDVHVFALRKGKPEVKQVNGFILHYVGKPPLFRLFGGMALLQAVKESGFKPEVVHGLQLVPFGWLFPLARQKVNAKYVLSLHTSLNEGRHGFLRGWKAWLNAWEYGVLARFLARQVDLVLPIADFIVEEVRAGGVSADRVQVVRTGVDFKRFNEGRQPAREKQGRKNFVLLYVGRAAQKKGLTYLVRAMALLKDKDLRLRLVGCMKTDDDFVPLIREIDRSGASYRIELVSEVPYAMLPEIYADADAFVLPSILEPTGKVCLEAMAAGIPVIATRQGGTREIITNNQTGLLVEPRNPEELAEAILQIHDDPGLARRLAANGVKAAKAFDWETIAKNYSKAFGGLL</sequence>
<name>A0A8T4L623_9ARCH</name>
<feature type="domain" description="Glycosyl transferase family 1" evidence="1">
    <location>
        <begin position="194"/>
        <end position="354"/>
    </location>
</feature>
<feature type="domain" description="Glycosyltransferase subfamily 4-like N-terminal" evidence="2">
    <location>
        <begin position="27"/>
        <end position="183"/>
    </location>
</feature>
<dbReference type="Gene3D" id="3.40.50.2000">
    <property type="entry name" value="Glycogen Phosphorylase B"/>
    <property type="match status" value="2"/>
</dbReference>
<dbReference type="EMBL" id="JAGVWE010000002">
    <property type="protein sequence ID" value="MBS3062748.1"/>
    <property type="molecule type" value="Genomic_DNA"/>
</dbReference>
<protein>
    <submittedName>
        <fullName evidence="3">Glycosyltransferase family 4 protein</fullName>
    </submittedName>
</protein>
<dbReference type="Pfam" id="PF00534">
    <property type="entry name" value="Glycos_transf_1"/>
    <property type="match status" value="1"/>
</dbReference>
<evidence type="ECO:0000259" key="2">
    <source>
        <dbReference type="Pfam" id="PF13439"/>
    </source>
</evidence>
<dbReference type="InterPro" id="IPR050194">
    <property type="entry name" value="Glycosyltransferase_grp1"/>
</dbReference>
<dbReference type="InterPro" id="IPR001296">
    <property type="entry name" value="Glyco_trans_1"/>
</dbReference>
<organism evidence="3 4">
    <name type="scientific">Candidatus Iainarchaeum sp</name>
    <dbReference type="NCBI Taxonomy" id="3101447"/>
    <lineage>
        <taxon>Archaea</taxon>
        <taxon>Candidatus Iainarchaeota</taxon>
        <taxon>Candidatus Iainarchaeia</taxon>
        <taxon>Candidatus Iainarchaeales</taxon>
        <taxon>Candidatus Iainarchaeaceae</taxon>
        <taxon>Candidatus Iainarchaeum</taxon>
    </lineage>
</organism>
<gene>
    <name evidence="3" type="ORF">J4203_02660</name>
</gene>
<dbReference type="AlphaFoldDB" id="A0A8T4L623"/>
<evidence type="ECO:0000313" key="4">
    <source>
        <dbReference type="Proteomes" id="UP000678237"/>
    </source>
</evidence>